<feature type="compositionally biased region" description="Basic and acidic residues" evidence="5">
    <location>
        <begin position="235"/>
        <end position="247"/>
    </location>
</feature>
<feature type="compositionally biased region" description="Basic residues" evidence="5">
    <location>
        <begin position="12"/>
        <end position="26"/>
    </location>
</feature>
<dbReference type="FunCoup" id="A0A2R6RT25">
    <property type="interactions" value="314"/>
</dbReference>
<organism evidence="6 7">
    <name type="scientific">Actinidia chinensis var. chinensis</name>
    <name type="common">Chinese soft-hair kiwi</name>
    <dbReference type="NCBI Taxonomy" id="1590841"/>
    <lineage>
        <taxon>Eukaryota</taxon>
        <taxon>Viridiplantae</taxon>
        <taxon>Streptophyta</taxon>
        <taxon>Embryophyta</taxon>
        <taxon>Tracheophyta</taxon>
        <taxon>Spermatophyta</taxon>
        <taxon>Magnoliopsida</taxon>
        <taxon>eudicotyledons</taxon>
        <taxon>Gunneridae</taxon>
        <taxon>Pentapetalae</taxon>
        <taxon>asterids</taxon>
        <taxon>Ericales</taxon>
        <taxon>Actinidiaceae</taxon>
        <taxon>Actinidia</taxon>
    </lineage>
</organism>
<reference evidence="6 7" key="1">
    <citation type="submission" date="2017-07" db="EMBL/GenBank/DDBJ databases">
        <title>An improved, manually edited Actinidia chinensis var. chinensis (kiwifruit) genome highlights the challenges associated with draft genomes and gene prediction in plants.</title>
        <authorList>
            <person name="Pilkington S."/>
            <person name="Crowhurst R."/>
            <person name="Hilario E."/>
            <person name="Nardozza S."/>
            <person name="Fraser L."/>
            <person name="Peng Y."/>
            <person name="Gunaseelan K."/>
            <person name="Simpson R."/>
            <person name="Tahir J."/>
            <person name="Deroles S."/>
            <person name="Templeton K."/>
            <person name="Luo Z."/>
            <person name="Davy M."/>
            <person name="Cheng C."/>
            <person name="Mcneilage M."/>
            <person name="Scaglione D."/>
            <person name="Liu Y."/>
            <person name="Zhang Q."/>
            <person name="Datson P."/>
            <person name="De Silva N."/>
            <person name="Gardiner S."/>
            <person name="Bassett H."/>
            <person name="Chagne D."/>
            <person name="Mccallum J."/>
            <person name="Dzierzon H."/>
            <person name="Deng C."/>
            <person name="Wang Y.-Y."/>
            <person name="Barron N."/>
            <person name="Manako K."/>
            <person name="Bowen J."/>
            <person name="Foster T."/>
            <person name="Erridge Z."/>
            <person name="Tiffin H."/>
            <person name="Waite C."/>
            <person name="Davies K."/>
            <person name="Grierson E."/>
            <person name="Laing W."/>
            <person name="Kirk R."/>
            <person name="Chen X."/>
            <person name="Wood M."/>
            <person name="Montefiori M."/>
            <person name="Brummell D."/>
            <person name="Schwinn K."/>
            <person name="Catanach A."/>
            <person name="Fullerton C."/>
            <person name="Li D."/>
            <person name="Meiyalaghan S."/>
            <person name="Nieuwenhuizen N."/>
            <person name="Read N."/>
            <person name="Prakash R."/>
            <person name="Hunter D."/>
            <person name="Zhang H."/>
            <person name="Mckenzie M."/>
            <person name="Knabel M."/>
            <person name="Harris A."/>
            <person name="Allan A."/>
            <person name="Chen A."/>
            <person name="Janssen B."/>
            <person name="Plunkett B."/>
            <person name="Dwamena C."/>
            <person name="Voogd C."/>
            <person name="Leif D."/>
            <person name="Lafferty D."/>
            <person name="Souleyre E."/>
            <person name="Varkonyi-Gasic E."/>
            <person name="Gambi F."/>
            <person name="Hanley J."/>
            <person name="Yao J.-L."/>
            <person name="Cheung J."/>
            <person name="David K."/>
            <person name="Warren B."/>
            <person name="Marsh K."/>
            <person name="Snowden K."/>
            <person name="Lin-Wang K."/>
            <person name="Brian L."/>
            <person name="Martinez-Sanchez M."/>
            <person name="Wang M."/>
            <person name="Ileperuma N."/>
            <person name="Macnee N."/>
            <person name="Campin R."/>
            <person name="Mcatee P."/>
            <person name="Drummond R."/>
            <person name="Espley R."/>
            <person name="Ireland H."/>
            <person name="Wu R."/>
            <person name="Atkinson R."/>
            <person name="Karunairetnam S."/>
            <person name="Bulley S."/>
            <person name="Chunkath S."/>
            <person name="Hanley Z."/>
            <person name="Storey R."/>
            <person name="Thrimawithana A."/>
            <person name="Thomson S."/>
            <person name="David C."/>
            <person name="Testolin R."/>
        </authorList>
    </citation>
    <scope>NUCLEOTIDE SEQUENCE [LARGE SCALE GENOMIC DNA]</scope>
    <source>
        <strain evidence="7">cv. Red5</strain>
        <tissue evidence="6">Young leaf</tissue>
    </source>
</reference>
<evidence type="ECO:0000256" key="2">
    <source>
        <dbReference type="ARBA" id="ARBA00022478"/>
    </source>
</evidence>
<keyword evidence="4" id="KW-0539">Nucleus</keyword>
<name>A0A2R6RT25_ACTCC</name>
<evidence type="ECO:0000256" key="3">
    <source>
        <dbReference type="ARBA" id="ARBA00023163"/>
    </source>
</evidence>
<dbReference type="Proteomes" id="UP000241394">
    <property type="component" value="Chromosome LG3"/>
</dbReference>
<dbReference type="Pfam" id="PF05132">
    <property type="entry name" value="RNA_pol_Rpc4"/>
    <property type="match status" value="1"/>
</dbReference>
<dbReference type="STRING" id="1590841.A0A2R6RT25"/>
<dbReference type="PANTHER" id="PTHR13408:SF0">
    <property type="entry name" value="DNA-DIRECTED RNA POLYMERASE III SUBUNIT RPC4"/>
    <property type="match status" value="1"/>
</dbReference>
<dbReference type="InParanoid" id="A0A2R6RT25"/>
<feature type="region of interest" description="Disordered" evidence="5">
    <location>
        <begin position="231"/>
        <end position="281"/>
    </location>
</feature>
<protein>
    <submittedName>
        <fullName evidence="6">DNA-directed RNA polymerase III subunit like</fullName>
    </submittedName>
</protein>
<dbReference type="OrthoDB" id="5836119at2759"/>
<dbReference type="GO" id="GO:0042797">
    <property type="term" value="P:tRNA transcription by RNA polymerase III"/>
    <property type="evidence" value="ECO:0007669"/>
    <property type="project" value="TreeGrafter"/>
</dbReference>
<evidence type="ECO:0000256" key="5">
    <source>
        <dbReference type="SAM" id="MobiDB-lite"/>
    </source>
</evidence>
<dbReference type="GO" id="GO:0003677">
    <property type="term" value="F:DNA binding"/>
    <property type="evidence" value="ECO:0007669"/>
    <property type="project" value="InterPro"/>
</dbReference>
<dbReference type="AlphaFoldDB" id="A0A2R6RT25"/>
<gene>
    <name evidence="6" type="ORF">CEY00_Acc03576</name>
</gene>
<dbReference type="GO" id="GO:0005666">
    <property type="term" value="C:RNA polymerase III complex"/>
    <property type="evidence" value="ECO:0007669"/>
    <property type="project" value="InterPro"/>
</dbReference>
<evidence type="ECO:0000256" key="4">
    <source>
        <dbReference type="ARBA" id="ARBA00023242"/>
    </source>
</evidence>
<accession>A0A2R6RT25</accession>
<feature type="region of interest" description="Disordered" evidence="5">
    <location>
        <begin position="1"/>
        <end position="33"/>
    </location>
</feature>
<keyword evidence="3" id="KW-0804">Transcription</keyword>
<evidence type="ECO:0000313" key="7">
    <source>
        <dbReference type="Proteomes" id="UP000241394"/>
    </source>
</evidence>
<dbReference type="OMA" id="DYNCTDY"/>
<dbReference type="InterPro" id="IPR007811">
    <property type="entry name" value="RPC4"/>
</dbReference>
<keyword evidence="2 6" id="KW-0240">DNA-directed RNA polymerase</keyword>
<evidence type="ECO:0000256" key="1">
    <source>
        <dbReference type="ARBA" id="ARBA00004123"/>
    </source>
</evidence>
<dbReference type="PANTHER" id="PTHR13408">
    <property type="entry name" value="DNA-DIRECTED RNA POLYMERASE III"/>
    <property type="match status" value="1"/>
</dbReference>
<dbReference type="EMBL" id="NKQK01000003">
    <property type="protein sequence ID" value="PSS33190.1"/>
    <property type="molecule type" value="Genomic_DNA"/>
</dbReference>
<dbReference type="Gramene" id="PSS33190">
    <property type="protein sequence ID" value="PSS33190"/>
    <property type="gene ID" value="CEY00_Acc03576"/>
</dbReference>
<sequence length="375" mass="40169">MDPNQPPSSSTRKVRFTPKAPARRTPKPTDPETEIVEHDAVDIEASQSQSQSQSQSLLRLVNENLVQGPKVEKKTSVQVAFAHGAASSDYIRMYGIHGEGSSCGKGNGLGLKDYAAGDDQILFSLPSTATPEGMAGNSATAVNASYQKKRKPYIEPWDYGSNYPITLPLRRPYSGDPELLDEAEFGEAASNVEYDETTMNSALELGLLEENDKPQLLFLQLPATLPLVKRSASADGKEKAESSKPLESKGASASPKGKEIATGASATAKGIQKEGSSMPPEVANANECCSLEDLPAGHMGKMQVYKSGMIKWKLGEVTYDVAPGVSCTFTQDAVAINTVDRNCCLLGELSKRAVVTPDDVMKLDVVKPDDVIDLD</sequence>
<keyword evidence="7" id="KW-1185">Reference proteome</keyword>
<comment type="caution">
    <text evidence="6">The sequence shown here is derived from an EMBL/GenBank/DDBJ whole genome shotgun (WGS) entry which is preliminary data.</text>
</comment>
<comment type="subcellular location">
    <subcellularLocation>
        <location evidence="1">Nucleus</location>
    </subcellularLocation>
</comment>
<evidence type="ECO:0000313" key="6">
    <source>
        <dbReference type="EMBL" id="PSS33190.1"/>
    </source>
</evidence>
<proteinExistence type="predicted"/>
<reference evidence="7" key="2">
    <citation type="journal article" date="2018" name="BMC Genomics">
        <title>A manually annotated Actinidia chinensis var. chinensis (kiwifruit) genome highlights the challenges associated with draft genomes and gene prediction in plants.</title>
        <authorList>
            <person name="Pilkington S.M."/>
            <person name="Crowhurst R."/>
            <person name="Hilario E."/>
            <person name="Nardozza S."/>
            <person name="Fraser L."/>
            <person name="Peng Y."/>
            <person name="Gunaseelan K."/>
            <person name="Simpson R."/>
            <person name="Tahir J."/>
            <person name="Deroles S.C."/>
            <person name="Templeton K."/>
            <person name="Luo Z."/>
            <person name="Davy M."/>
            <person name="Cheng C."/>
            <person name="McNeilage M."/>
            <person name="Scaglione D."/>
            <person name="Liu Y."/>
            <person name="Zhang Q."/>
            <person name="Datson P."/>
            <person name="De Silva N."/>
            <person name="Gardiner S.E."/>
            <person name="Bassett H."/>
            <person name="Chagne D."/>
            <person name="McCallum J."/>
            <person name="Dzierzon H."/>
            <person name="Deng C."/>
            <person name="Wang Y.Y."/>
            <person name="Barron L."/>
            <person name="Manako K."/>
            <person name="Bowen J."/>
            <person name="Foster T.M."/>
            <person name="Erridge Z.A."/>
            <person name="Tiffin H."/>
            <person name="Waite C.N."/>
            <person name="Davies K.M."/>
            <person name="Grierson E.P."/>
            <person name="Laing W.A."/>
            <person name="Kirk R."/>
            <person name="Chen X."/>
            <person name="Wood M."/>
            <person name="Montefiori M."/>
            <person name="Brummell D.A."/>
            <person name="Schwinn K.E."/>
            <person name="Catanach A."/>
            <person name="Fullerton C."/>
            <person name="Li D."/>
            <person name="Meiyalaghan S."/>
            <person name="Nieuwenhuizen N."/>
            <person name="Read N."/>
            <person name="Prakash R."/>
            <person name="Hunter D."/>
            <person name="Zhang H."/>
            <person name="McKenzie M."/>
            <person name="Knabel M."/>
            <person name="Harris A."/>
            <person name="Allan A.C."/>
            <person name="Gleave A."/>
            <person name="Chen A."/>
            <person name="Janssen B.J."/>
            <person name="Plunkett B."/>
            <person name="Ampomah-Dwamena C."/>
            <person name="Voogd C."/>
            <person name="Leif D."/>
            <person name="Lafferty D."/>
            <person name="Souleyre E.J.F."/>
            <person name="Varkonyi-Gasic E."/>
            <person name="Gambi F."/>
            <person name="Hanley J."/>
            <person name="Yao J.L."/>
            <person name="Cheung J."/>
            <person name="David K.M."/>
            <person name="Warren B."/>
            <person name="Marsh K."/>
            <person name="Snowden K.C."/>
            <person name="Lin-Wang K."/>
            <person name="Brian L."/>
            <person name="Martinez-Sanchez M."/>
            <person name="Wang M."/>
            <person name="Ileperuma N."/>
            <person name="Macnee N."/>
            <person name="Campin R."/>
            <person name="McAtee P."/>
            <person name="Drummond R.S.M."/>
            <person name="Espley R.V."/>
            <person name="Ireland H.S."/>
            <person name="Wu R."/>
            <person name="Atkinson R.G."/>
            <person name="Karunairetnam S."/>
            <person name="Bulley S."/>
            <person name="Chunkath S."/>
            <person name="Hanley Z."/>
            <person name="Storey R."/>
            <person name="Thrimawithana A.H."/>
            <person name="Thomson S."/>
            <person name="David C."/>
            <person name="Testolin R."/>
            <person name="Huang H."/>
            <person name="Hellens R.P."/>
            <person name="Schaffer R.J."/>
        </authorList>
    </citation>
    <scope>NUCLEOTIDE SEQUENCE [LARGE SCALE GENOMIC DNA]</scope>
    <source>
        <strain evidence="7">cv. Red5</strain>
    </source>
</reference>